<reference evidence="2" key="1">
    <citation type="submission" date="2020-05" db="EMBL/GenBank/DDBJ databases">
        <title>Mycena genomes resolve the evolution of fungal bioluminescence.</title>
        <authorList>
            <person name="Tsai I.J."/>
        </authorList>
    </citation>
    <scope>NUCLEOTIDE SEQUENCE</scope>
    <source>
        <strain evidence="2">CCC161011</strain>
    </source>
</reference>
<organism evidence="2 3">
    <name type="scientific">Mycena venus</name>
    <dbReference type="NCBI Taxonomy" id="2733690"/>
    <lineage>
        <taxon>Eukaryota</taxon>
        <taxon>Fungi</taxon>
        <taxon>Dikarya</taxon>
        <taxon>Basidiomycota</taxon>
        <taxon>Agaricomycotina</taxon>
        <taxon>Agaricomycetes</taxon>
        <taxon>Agaricomycetidae</taxon>
        <taxon>Agaricales</taxon>
        <taxon>Marasmiineae</taxon>
        <taxon>Mycenaceae</taxon>
        <taxon>Mycena</taxon>
    </lineage>
</organism>
<dbReference type="EMBL" id="JACAZI010000001">
    <property type="protein sequence ID" value="KAF7372410.1"/>
    <property type="molecule type" value="Genomic_DNA"/>
</dbReference>
<name>A0A8H6ZB21_9AGAR</name>
<proteinExistence type="predicted"/>
<evidence type="ECO:0000313" key="3">
    <source>
        <dbReference type="Proteomes" id="UP000620124"/>
    </source>
</evidence>
<comment type="caution">
    <text evidence="2">The sequence shown here is derived from an EMBL/GenBank/DDBJ whole genome shotgun (WGS) entry which is preliminary data.</text>
</comment>
<keyword evidence="3" id="KW-1185">Reference proteome</keyword>
<evidence type="ECO:0000313" key="2">
    <source>
        <dbReference type="EMBL" id="KAF7372410.1"/>
    </source>
</evidence>
<evidence type="ECO:0000256" key="1">
    <source>
        <dbReference type="SAM" id="MobiDB-lite"/>
    </source>
</evidence>
<dbReference type="AlphaFoldDB" id="A0A8H6ZB21"/>
<sequence length="293" mass="32860">MAPTHPPSSSDLDRLATYARGSSGFIVSLQTSTFTPHVIPAFKSISWAPFYNPQAHSADLGSCARHHARHYWRCCGLEFPTLGTMRTLRPRIRRLHLVERDPYPWVALDLDFPGCCWDEVRRGRRWATGAGVCLRAPCERARCGCLPYEANGARGGFEWGWTSTRATPRRTYDEYYPNAPPSAAARTHAVPPAPGQSPRVRPPRACAVRTAAVTHRAWWVLALPAPRHHTQRAYGSAIGWPWRRRCWGWECDSGGAYGRRGDEAERLGAQEVFQLLHNRYDYVTVGPGEGAVQ</sequence>
<accession>A0A8H6ZB21</accession>
<gene>
    <name evidence="2" type="ORF">MVEN_00102100</name>
</gene>
<protein>
    <submittedName>
        <fullName evidence="2">Uncharacterized protein</fullName>
    </submittedName>
</protein>
<dbReference type="Proteomes" id="UP000620124">
    <property type="component" value="Unassembled WGS sequence"/>
</dbReference>
<feature type="region of interest" description="Disordered" evidence="1">
    <location>
        <begin position="183"/>
        <end position="203"/>
    </location>
</feature>